<accession>A0A093V7K6</accession>
<dbReference type="GO" id="GO:0006351">
    <property type="term" value="P:DNA-templated transcription"/>
    <property type="evidence" value="ECO:0007669"/>
    <property type="project" value="InterPro"/>
</dbReference>
<evidence type="ECO:0000313" key="5">
    <source>
        <dbReference type="EMBL" id="KFX42716.1"/>
    </source>
</evidence>
<feature type="coiled-coil region" evidence="2">
    <location>
        <begin position="19"/>
        <end position="46"/>
    </location>
</feature>
<organism evidence="5">
    <name type="scientific">Talaromyces marneffei PM1</name>
    <dbReference type="NCBI Taxonomy" id="1077442"/>
    <lineage>
        <taxon>Eukaryota</taxon>
        <taxon>Fungi</taxon>
        <taxon>Dikarya</taxon>
        <taxon>Ascomycota</taxon>
        <taxon>Pezizomycotina</taxon>
        <taxon>Eurotiomycetes</taxon>
        <taxon>Eurotiomycetidae</taxon>
        <taxon>Eurotiales</taxon>
        <taxon>Trichocomaceae</taxon>
        <taxon>Talaromyces</taxon>
        <taxon>Talaromyces sect. Talaromyces</taxon>
    </lineage>
</organism>
<gene>
    <name evidence="5" type="ORF">GQ26_0410280</name>
</gene>
<dbReference type="EMBL" id="JPOX01000041">
    <property type="protein sequence ID" value="KFX42716.1"/>
    <property type="molecule type" value="Genomic_DNA"/>
</dbReference>
<reference key="1">
    <citation type="journal article" date="2014" name="PLoS Genet.">
        <title>Signature Gene Expression Reveals Novel Clues to the Molecular Mechanisms of Dimorphic Transition in Penicillium marneffei.</title>
        <authorList>
            <person name="Yang E."/>
            <person name="Wang G."/>
            <person name="Cai J."/>
            <person name="Woo P.C."/>
            <person name="Lau S.K."/>
            <person name="Yuen K.-Y."/>
            <person name="Chow W.-N."/>
            <person name="Lin X."/>
        </authorList>
    </citation>
    <scope>NUCLEOTIDE SEQUENCE [LARGE SCALE GENOMIC DNA]</scope>
    <source>
        <strain>PM1</strain>
    </source>
</reference>
<name>A0A093V7K6_TALMA</name>
<feature type="domain" description="Xylanolytic transcriptional activator regulatory" evidence="4">
    <location>
        <begin position="310"/>
        <end position="383"/>
    </location>
</feature>
<feature type="compositionally biased region" description="Low complexity" evidence="3">
    <location>
        <begin position="646"/>
        <end position="660"/>
    </location>
</feature>
<dbReference type="GO" id="GO:0003677">
    <property type="term" value="F:DNA binding"/>
    <property type="evidence" value="ECO:0007669"/>
    <property type="project" value="InterPro"/>
</dbReference>
<evidence type="ECO:0000259" key="4">
    <source>
        <dbReference type="SMART" id="SM00906"/>
    </source>
</evidence>
<dbReference type="InterPro" id="IPR050987">
    <property type="entry name" value="AtrR-like"/>
</dbReference>
<dbReference type="AlphaFoldDB" id="A0A093V7K6"/>
<evidence type="ECO:0000256" key="1">
    <source>
        <dbReference type="ARBA" id="ARBA00023242"/>
    </source>
</evidence>
<sequence length="757" mass="84391">MPEEDHDTSRSENAPTWRAKCSEKKIEIIEERLARIEGLLENLTSLSATFQHLAPAMNPTIAATRSIQDTLKIEKIPVQSPPSLPAQPPTPSTRGDHTLKAGHSNTTNVAFEGASSLSAHSVHASSIIENAMSNDYTSFTRDPEMQEALFALRHLIDKQHSPPVNHDYRFPNQQVDASSCIDFSSAKMPPLESVVSLLRLCKESQNFLQHPFIDFGQFNELCKKVYFATEDYSLGTFALVNGGLFYLFQQISYLEGKNVPEAAANAVICRANLEYAISRFSVFMAPNSENLQAILIGASYAIDISQPSLCWALVSTAARLCQTLGYHRSVGSPGDNQLDTNLKKRMFWFTYILDKCLSLRMGHSSIMQDFDITLPLSDLSADSQMTMWDIMYHQWIKIGYFQGRIYEELYSPRALSEPAADRTQRAKQLTADMQLWYQESQNQLDPSRAYNPLYYAAAASSSEIMYYGLSTLAYRAVPPGPLDSSTIFSNECIGMAREALRAHQRNTERYKHTNSYIWHGYISWVLINCPFTPFMVLFCHAIATANLSDVKCLGDFVSSLQTSGEAVEAAEKLRRLCHVFHRVAELYIQTKIQQQQHHYQYDSGSGGGLEQSQLNNMQYHQEQQQSLTSPSASTTTPLNIPPTPQPNTTTNANNTFKYTNPSSSSQFPIDDFEPYLSALGFPNAAGFLNIGQQQPPPQQNGLAPQMTATASAVPTDYTAENLEASLGSGDAMSLENWFNGNVNLMSLLEMDLSSIIK</sequence>
<protein>
    <submittedName>
        <fullName evidence="5">Putative transcriptional regulatory protein C11D3.07c</fullName>
    </submittedName>
</protein>
<dbReference type="CDD" id="cd12148">
    <property type="entry name" value="fungal_TF_MHR"/>
    <property type="match status" value="1"/>
</dbReference>
<dbReference type="Pfam" id="PF04082">
    <property type="entry name" value="Fungal_trans"/>
    <property type="match status" value="1"/>
</dbReference>
<dbReference type="GO" id="GO:0003700">
    <property type="term" value="F:DNA-binding transcription factor activity"/>
    <property type="evidence" value="ECO:0007669"/>
    <property type="project" value="InterPro"/>
</dbReference>
<feature type="compositionally biased region" description="Pro residues" evidence="3">
    <location>
        <begin position="79"/>
        <end position="91"/>
    </location>
</feature>
<comment type="caution">
    <text evidence="5">The sequence shown here is derived from an EMBL/GenBank/DDBJ whole genome shotgun (WGS) entry which is preliminary data.</text>
</comment>
<proteinExistence type="predicted"/>
<dbReference type="SMART" id="SM00906">
    <property type="entry name" value="Fungal_trans"/>
    <property type="match status" value="1"/>
</dbReference>
<dbReference type="PANTHER" id="PTHR46910:SF5">
    <property type="entry name" value="ZN(II)2CYS6 TRANSCRIPTION FACTOR (EUROFUNG)"/>
    <property type="match status" value="1"/>
</dbReference>
<dbReference type="GO" id="GO:0008270">
    <property type="term" value="F:zinc ion binding"/>
    <property type="evidence" value="ECO:0007669"/>
    <property type="project" value="InterPro"/>
</dbReference>
<evidence type="ECO:0000256" key="2">
    <source>
        <dbReference type="SAM" id="Coils"/>
    </source>
</evidence>
<dbReference type="PANTHER" id="PTHR46910">
    <property type="entry name" value="TRANSCRIPTION FACTOR PDR1"/>
    <property type="match status" value="1"/>
</dbReference>
<dbReference type="eggNOG" id="ENOG502RYZ8">
    <property type="taxonomic scope" value="Eukaryota"/>
</dbReference>
<dbReference type="HOGENOM" id="CLU_009377_1_1_1"/>
<keyword evidence="2" id="KW-0175">Coiled coil</keyword>
<keyword evidence="1" id="KW-0539">Nucleus</keyword>
<reference evidence="5" key="2">
    <citation type="journal article" date="2014" name="PLoS Genet.">
        <title>Signature gene expression reveals novel clues to the molecular mechanisms of dimorphic transition in Penicillium marneffei.</title>
        <authorList>
            <person name="Yang E."/>
            <person name="Wang G."/>
            <person name="Cai J."/>
            <person name="Woo P.C."/>
            <person name="Lau S.K."/>
            <person name="Yuen K.-Y."/>
            <person name="Chow W.-N."/>
            <person name="Lin X."/>
        </authorList>
    </citation>
    <scope>NUCLEOTIDE SEQUENCE</scope>
    <source>
        <strain evidence="5">PM1</strain>
    </source>
</reference>
<dbReference type="InterPro" id="IPR007219">
    <property type="entry name" value="XnlR_reg_dom"/>
</dbReference>
<evidence type="ECO:0000256" key="3">
    <source>
        <dbReference type="SAM" id="MobiDB-lite"/>
    </source>
</evidence>
<feature type="compositionally biased region" description="Low complexity" evidence="3">
    <location>
        <begin position="626"/>
        <end position="638"/>
    </location>
</feature>
<feature type="region of interest" description="Disordered" evidence="3">
    <location>
        <begin position="75"/>
        <end position="103"/>
    </location>
</feature>
<feature type="region of interest" description="Disordered" evidence="3">
    <location>
        <begin position="618"/>
        <end position="665"/>
    </location>
</feature>